<proteinExistence type="predicted"/>
<gene>
    <name evidence="2" type="ORF">BJX66DRAFT_334460</name>
</gene>
<sequence length="524" mass="58397">MLHVFVGPGNPGKDLAFECNLFPSTSHTSFAPIGSPQDVLQAILFDQQARSTTKCQQFQMDDQVGTNGQCSNPPNAISNGDLLRRGAQTREDQYSHWHMCFPIFESGETKPSNLLRSRSSSPSPHLLFHSDISHSSPDSQFTAEDVRSHNGSDSTLELFHPVPRQSPYTVTSLFASEKFPETAPVFGTVGSQVDERMCENSSHLLRGSGWTNTDLAYPCSIQDAKPSGPTSAPGVTDAYASKTVDSTYYNPLMPTWTSLKPQVPWDVQRHNASQDEESVEWNPTRIQGSLIQQSDQPTQLPVPSDDANGLPWIGNILPTYIQPSSLLDPFSSTCPSSRYSTDSSNSFLENNNNLQCFDDSLAFQSGPRPSEMAGPLFESHGYSPYQSCDSNRIVPWTSDARNALLIEYKRRGLSYKDIKRIGGFKEAESTLRGRFRTLTKSKEQRVRKPQWQENDIRLLCEAVEACSDSGKQSPCISTCRSRRSVTPPKVSWKKVAQYIWAHGGSYHFGNATCKKKWCEVQQKR</sequence>
<protein>
    <recommendedName>
        <fullName evidence="4">Myb-like domain-containing protein</fullName>
    </recommendedName>
</protein>
<dbReference type="Proteomes" id="UP001610563">
    <property type="component" value="Unassembled WGS sequence"/>
</dbReference>
<keyword evidence="3" id="KW-1185">Reference proteome</keyword>
<evidence type="ECO:0008006" key="4">
    <source>
        <dbReference type="Google" id="ProtNLM"/>
    </source>
</evidence>
<evidence type="ECO:0000256" key="1">
    <source>
        <dbReference type="SAM" id="MobiDB-lite"/>
    </source>
</evidence>
<feature type="compositionally biased region" description="Polar residues" evidence="1">
    <location>
        <begin position="133"/>
        <end position="142"/>
    </location>
</feature>
<reference evidence="2 3" key="1">
    <citation type="submission" date="2024-07" db="EMBL/GenBank/DDBJ databases">
        <title>Section-level genome sequencing and comparative genomics of Aspergillus sections Usti and Cavernicolus.</title>
        <authorList>
            <consortium name="Lawrence Berkeley National Laboratory"/>
            <person name="Nybo J.L."/>
            <person name="Vesth T.C."/>
            <person name="Theobald S."/>
            <person name="Frisvad J.C."/>
            <person name="Larsen T.O."/>
            <person name="Kjaerboelling I."/>
            <person name="Rothschild-Mancinelli K."/>
            <person name="Lyhne E.K."/>
            <person name="Kogle M.E."/>
            <person name="Barry K."/>
            <person name="Clum A."/>
            <person name="Na H."/>
            <person name="Ledsgaard L."/>
            <person name="Lin J."/>
            <person name="Lipzen A."/>
            <person name="Kuo A."/>
            <person name="Riley R."/>
            <person name="Mondo S."/>
            <person name="Labutti K."/>
            <person name="Haridas S."/>
            <person name="Pangalinan J."/>
            <person name="Salamov A.A."/>
            <person name="Simmons B.A."/>
            <person name="Magnuson J.K."/>
            <person name="Chen J."/>
            <person name="Drula E."/>
            <person name="Henrissat B."/>
            <person name="Wiebenga A."/>
            <person name="Lubbers R.J."/>
            <person name="Gomes A.C."/>
            <person name="Makela M.R."/>
            <person name="Stajich J."/>
            <person name="Grigoriev I.V."/>
            <person name="Mortensen U.H."/>
            <person name="De Vries R.P."/>
            <person name="Baker S.E."/>
            <person name="Andersen M.R."/>
        </authorList>
    </citation>
    <scope>NUCLEOTIDE SEQUENCE [LARGE SCALE GENOMIC DNA]</scope>
    <source>
        <strain evidence="2 3">CBS 209.92</strain>
    </source>
</reference>
<name>A0ABR4GHX2_9EURO</name>
<comment type="caution">
    <text evidence="2">The sequence shown here is derived from an EMBL/GenBank/DDBJ whole genome shotgun (WGS) entry which is preliminary data.</text>
</comment>
<feature type="region of interest" description="Disordered" evidence="1">
    <location>
        <begin position="111"/>
        <end position="159"/>
    </location>
</feature>
<organism evidence="2 3">
    <name type="scientific">Aspergillus keveii</name>
    <dbReference type="NCBI Taxonomy" id="714993"/>
    <lineage>
        <taxon>Eukaryota</taxon>
        <taxon>Fungi</taxon>
        <taxon>Dikarya</taxon>
        <taxon>Ascomycota</taxon>
        <taxon>Pezizomycotina</taxon>
        <taxon>Eurotiomycetes</taxon>
        <taxon>Eurotiomycetidae</taxon>
        <taxon>Eurotiales</taxon>
        <taxon>Aspergillaceae</taxon>
        <taxon>Aspergillus</taxon>
        <taxon>Aspergillus subgen. Nidulantes</taxon>
    </lineage>
</organism>
<feature type="compositionally biased region" description="Low complexity" evidence="1">
    <location>
        <begin position="111"/>
        <end position="130"/>
    </location>
</feature>
<dbReference type="EMBL" id="JBFTWV010000015">
    <property type="protein sequence ID" value="KAL2798120.1"/>
    <property type="molecule type" value="Genomic_DNA"/>
</dbReference>
<evidence type="ECO:0000313" key="2">
    <source>
        <dbReference type="EMBL" id="KAL2798120.1"/>
    </source>
</evidence>
<accession>A0ABR4GHX2</accession>
<evidence type="ECO:0000313" key="3">
    <source>
        <dbReference type="Proteomes" id="UP001610563"/>
    </source>
</evidence>